<feature type="transmembrane region" description="Helical" evidence="5">
    <location>
        <begin position="361"/>
        <end position="381"/>
    </location>
</feature>
<dbReference type="Gene3D" id="1.20.1250.20">
    <property type="entry name" value="MFS general substrate transporter like domains"/>
    <property type="match status" value="1"/>
</dbReference>
<evidence type="ECO:0000256" key="2">
    <source>
        <dbReference type="ARBA" id="ARBA00022692"/>
    </source>
</evidence>
<evidence type="ECO:0000256" key="5">
    <source>
        <dbReference type="SAM" id="Phobius"/>
    </source>
</evidence>
<dbReference type="InterPro" id="IPR011701">
    <property type="entry name" value="MFS"/>
</dbReference>
<feature type="transmembrane region" description="Helical" evidence="5">
    <location>
        <begin position="200"/>
        <end position="222"/>
    </location>
</feature>
<reference evidence="7" key="1">
    <citation type="journal article" date="2022" name="IScience">
        <title>Evolution of zygomycete secretomes and the origins of terrestrial fungal ecologies.</title>
        <authorList>
            <person name="Chang Y."/>
            <person name="Wang Y."/>
            <person name="Mondo S."/>
            <person name="Ahrendt S."/>
            <person name="Andreopoulos W."/>
            <person name="Barry K."/>
            <person name="Beard J."/>
            <person name="Benny G.L."/>
            <person name="Blankenship S."/>
            <person name="Bonito G."/>
            <person name="Cuomo C."/>
            <person name="Desiro A."/>
            <person name="Gervers K.A."/>
            <person name="Hundley H."/>
            <person name="Kuo A."/>
            <person name="LaButti K."/>
            <person name="Lang B.F."/>
            <person name="Lipzen A."/>
            <person name="O'Donnell K."/>
            <person name="Pangilinan J."/>
            <person name="Reynolds N."/>
            <person name="Sandor L."/>
            <person name="Smith M.E."/>
            <person name="Tsang A."/>
            <person name="Grigoriev I.V."/>
            <person name="Stajich J.E."/>
            <person name="Spatafora J.W."/>
        </authorList>
    </citation>
    <scope>NUCLEOTIDE SEQUENCE</scope>
    <source>
        <strain evidence="7">RSA 2281</strain>
    </source>
</reference>
<reference evidence="7" key="2">
    <citation type="submission" date="2023-02" db="EMBL/GenBank/DDBJ databases">
        <authorList>
            <consortium name="DOE Joint Genome Institute"/>
            <person name="Mondo S.J."/>
            <person name="Chang Y."/>
            <person name="Wang Y."/>
            <person name="Ahrendt S."/>
            <person name="Andreopoulos W."/>
            <person name="Barry K."/>
            <person name="Beard J."/>
            <person name="Benny G.L."/>
            <person name="Blankenship S."/>
            <person name="Bonito G."/>
            <person name="Cuomo C."/>
            <person name="Desiro A."/>
            <person name="Gervers K.A."/>
            <person name="Hundley H."/>
            <person name="Kuo A."/>
            <person name="LaButti K."/>
            <person name="Lang B.F."/>
            <person name="Lipzen A."/>
            <person name="O'Donnell K."/>
            <person name="Pangilinan J."/>
            <person name="Reynolds N."/>
            <person name="Sandor L."/>
            <person name="Smith M.W."/>
            <person name="Tsang A."/>
            <person name="Grigoriev I.V."/>
            <person name="Stajich J.E."/>
            <person name="Spatafora J.W."/>
        </authorList>
    </citation>
    <scope>NUCLEOTIDE SEQUENCE</scope>
    <source>
        <strain evidence="7">RSA 2281</strain>
    </source>
</reference>
<proteinExistence type="predicted"/>
<feature type="transmembrane region" description="Helical" evidence="5">
    <location>
        <begin position="72"/>
        <end position="93"/>
    </location>
</feature>
<dbReference type="SUPFAM" id="SSF103473">
    <property type="entry name" value="MFS general substrate transporter"/>
    <property type="match status" value="1"/>
</dbReference>
<protein>
    <submittedName>
        <fullName evidence="7">Major facilitator superfamily domain-containing protein</fullName>
    </submittedName>
</protein>
<keyword evidence="2 5" id="KW-0812">Transmembrane</keyword>
<evidence type="ECO:0000256" key="3">
    <source>
        <dbReference type="ARBA" id="ARBA00022989"/>
    </source>
</evidence>
<feature type="domain" description="Major facilitator superfamily (MFS) profile" evidence="6">
    <location>
        <begin position="1"/>
        <end position="494"/>
    </location>
</feature>
<accession>A0AAD5K0Z9</accession>
<sequence>MHVSFFFLDDNFELIGIHYYFSTVVAPAMSIIATELEAFKEQSWIATAYLVAVNSSQPLAGKFCEIFGRKPILLIGQIFLLGGSIICALTPSINGLIPGRTIQGFGAGIIMSMAFIIITDMTPLLWRPRVQSILIATYGLANVVGPLIGGALVDHLTWRWDFWLTVMLGGSAFLIVLFLFQETTQIKDEPMKSKFKRIDFLGSVFSIGFITCLLLALSWGPQYGWDDMHVIGSFAAAGGAFIFLVISEGWIAKEPLIPHHIMLNPSIALYFLNMACLGIGFIGTLFFGPILFQSVFGATSSESSIRLIPFMGCLIVGSFLSSFLMRRIPYFKFYIVVGAACNVVGYGLFQTVDENSNWGQQAGFLTFCGLAAGLSQQNCILGVQTIVKKEDMAVATSLTNFLMLLASAVGVAVFQVLFSEFVKDELELVNPQILGVAQQYGALQNYLYIRNMPLEAQGPIIHAYANALNHVFLLPLGAAGLSVIFALFLKNVRFGATDEENMAATLFKRTAQSGRGWESGIGLERHLQMQQDICGPDLRRERRRHVHSFQYYV</sequence>
<comment type="caution">
    <text evidence="7">The sequence shown here is derived from an EMBL/GenBank/DDBJ whole genome shotgun (WGS) entry which is preliminary data.</text>
</comment>
<evidence type="ECO:0000259" key="6">
    <source>
        <dbReference type="PROSITE" id="PS50850"/>
    </source>
</evidence>
<feature type="transmembrane region" description="Helical" evidence="5">
    <location>
        <begin position="228"/>
        <end position="246"/>
    </location>
</feature>
<dbReference type="InterPro" id="IPR036259">
    <property type="entry name" value="MFS_trans_sf"/>
</dbReference>
<feature type="transmembrane region" description="Helical" evidence="5">
    <location>
        <begin position="331"/>
        <end position="349"/>
    </location>
</feature>
<feature type="transmembrane region" description="Helical" evidence="5">
    <location>
        <begin position="162"/>
        <end position="180"/>
    </location>
</feature>
<name>A0AAD5K0Z9_9FUNG</name>
<feature type="transmembrane region" description="Helical" evidence="5">
    <location>
        <begin position="393"/>
        <end position="418"/>
    </location>
</feature>
<evidence type="ECO:0000256" key="1">
    <source>
        <dbReference type="ARBA" id="ARBA00004141"/>
    </source>
</evidence>
<keyword evidence="3 5" id="KW-1133">Transmembrane helix</keyword>
<evidence type="ECO:0000313" key="8">
    <source>
        <dbReference type="Proteomes" id="UP001209540"/>
    </source>
</evidence>
<feature type="transmembrane region" description="Helical" evidence="5">
    <location>
        <begin position="471"/>
        <end position="489"/>
    </location>
</feature>
<dbReference type="Proteomes" id="UP001209540">
    <property type="component" value="Unassembled WGS sequence"/>
</dbReference>
<dbReference type="GO" id="GO:0005886">
    <property type="term" value="C:plasma membrane"/>
    <property type="evidence" value="ECO:0007669"/>
    <property type="project" value="TreeGrafter"/>
</dbReference>
<keyword evidence="4 5" id="KW-0472">Membrane</keyword>
<dbReference type="Pfam" id="PF07690">
    <property type="entry name" value="MFS_1"/>
    <property type="match status" value="1"/>
</dbReference>
<gene>
    <name evidence="7" type="ORF">BDA99DRAFT_445333</name>
</gene>
<evidence type="ECO:0000256" key="4">
    <source>
        <dbReference type="ARBA" id="ARBA00023136"/>
    </source>
</evidence>
<dbReference type="Gene3D" id="1.20.1720.10">
    <property type="entry name" value="Multidrug resistance protein D"/>
    <property type="match status" value="1"/>
</dbReference>
<dbReference type="PANTHER" id="PTHR23501:SF198">
    <property type="entry name" value="AZOLE RESISTANCE PROTEIN 1-RELATED"/>
    <property type="match status" value="1"/>
</dbReference>
<comment type="subcellular location">
    <subcellularLocation>
        <location evidence="1">Membrane</location>
        <topology evidence="1">Multi-pass membrane protein</topology>
    </subcellularLocation>
</comment>
<feature type="transmembrane region" description="Helical" evidence="5">
    <location>
        <begin position="267"/>
        <end position="292"/>
    </location>
</feature>
<dbReference type="GO" id="GO:0022857">
    <property type="term" value="F:transmembrane transporter activity"/>
    <property type="evidence" value="ECO:0007669"/>
    <property type="project" value="InterPro"/>
</dbReference>
<dbReference type="CDD" id="cd17502">
    <property type="entry name" value="MFS_Azr1_MDR_like"/>
    <property type="match status" value="1"/>
</dbReference>
<feature type="transmembrane region" description="Helical" evidence="5">
    <location>
        <begin position="304"/>
        <end position="324"/>
    </location>
</feature>
<feature type="transmembrane region" description="Helical" evidence="5">
    <location>
        <begin position="105"/>
        <end position="126"/>
    </location>
</feature>
<dbReference type="PROSITE" id="PS50850">
    <property type="entry name" value="MFS"/>
    <property type="match status" value="1"/>
</dbReference>
<dbReference type="PANTHER" id="PTHR23501">
    <property type="entry name" value="MAJOR FACILITATOR SUPERFAMILY"/>
    <property type="match status" value="1"/>
</dbReference>
<dbReference type="EMBL" id="JAIXMP010000034">
    <property type="protein sequence ID" value="KAI9249793.1"/>
    <property type="molecule type" value="Genomic_DNA"/>
</dbReference>
<organism evidence="7 8">
    <name type="scientific">Phascolomyces articulosus</name>
    <dbReference type="NCBI Taxonomy" id="60185"/>
    <lineage>
        <taxon>Eukaryota</taxon>
        <taxon>Fungi</taxon>
        <taxon>Fungi incertae sedis</taxon>
        <taxon>Mucoromycota</taxon>
        <taxon>Mucoromycotina</taxon>
        <taxon>Mucoromycetes</taxon>
        <taxon>Mucorales</taxon>
        <taxon>Lichtheimiaceae</taxon>
        <taxon>Phascolomyces</taxon>
    </lineage>
</organism>
<feature type="transmembrane region" description="Helical" evidence="5">
    <location>
        <begin position="133"/>
        <end position="156"/>
    </location>
</feature>
<keyword evidence="8" id="KW-1185">Reference proteome</keyword>
<dbReference type="InterPro" id="IPR020846">
    <property type="entry name" value="MFS_dom"/>
</dbReference>
<dbReference type="AlphaFoldDB" id="A0AAD5K0Z9"/>
<evidence type="ECO:0000313" key="7">
    <source>
        <dbReference type="EMBL" id="KAI9249793.1"/>
    </source>
</evidence>